<sequence>MSIPARPTLIRLFVRFLSVAFRSVLHMDDGAGLVEATPVELALDDCETAFAHLLKLVGDGGLVDHDDLGLVAVLQRVERLRNRHALLDHALVAEGEARRLPETLTQRSMAGVLTWALHLSRGEAARRVRAAEQLGSRRSMTGEVLAPLRPALAAAQESGEASPEQVDVCLRALATVDHRGFDPVEVSAAEELMAGFVVAFAPKPLADLTRQVVERVDPDGTLPADEVDAERRHLTLRTARDGMCVGEFRLTPTLGAKLKAVLSPLAAPRNSVVGEVEGRSVTEVDPRHHGQRIHDALEEVCDRLLRSGTLPDSGGTPATVIVTISAEDLRRRRGAGTTSDGTRLGAAAVAELVDSAVCFPTVVDARGVVLSMGRSSRLATPGQTMALVARDGGCSFPGCEHPPEWCERHHVVAWVDKGRTDLDNLTLLCRYHHRQFLARGWTCRMIDRLPTWTPPRWVDPQQRPLRNTRITTRHLVC</sequence>
<comment type="similarity">
    <text evidence="1">Belongs to the Rv1128c/1148c/1588c/1702c/1945/3466 family.</text>
</comment>
<keyword evidence="3" id="KW-0255">Endonuclease</keyword>
<dbReference type="InterPro" id="IPR002711">
    <property type="entry name" value="HNH"/>
</dbReference>
<dbReference type="Proteomes" id="UP000198825">
    <property type="component" value="Chromosome I"/>
</dbReference>
<dbReference type="GO" id="GO:0008270">
    <property type="term" value="F:zinc ion binding"/>
    <property type="evidence" value="ECO:0007669"/>
    <property type="project" value="InterPro"/>
</dbReference>
<dbReference type="GO" id="GO:0004519">
    <property type="term" value="F:endonuclease activity"/>
    <property type="evidence" value="ECO:0007669"/>
    <property type="project" value="UniProtKB-KW"/>
</dbReference>
<feature type="domain" description="HNH nuclease" evidence="2">
    <location>
        <begin position="382"/>
        <end position="434"/>
    </location>
</feature>
<dbReference type="SMART" id="SM00507">
    <property type="entry name" value="HNHc"/>
    <property type="match status" value="1"/>
</dbReference>
<protein>
    <submittedName>
        <fullName evidence="3">HNH endonuclease</fullName>
    </submittedName>
</protein>
<dbReference type="AlphaFoldDB" id="A0A1H2MBI6"/>
<dbReference type="Pfam" id="PF02720">
    <property type="entry name" value="DUF222"/>
    <property type="match status" value="1"/>
</dbReference>
<dbReference type="CDD" id="cd00085">
    <property type="entry name" value="HNHc"/>
    <property type="match status" value="1"/>
</dbReference>
<name>A0A1H2MBI6_9ACTN</name>
<keyword evidence="3" id="KW-0378">Hydrolase</keyword>
<organism evidence="3 4">
    <name type="scientific">Microlunatus sagamiharensis</name>
    <dbReference type="NCBI Taxonomy" id="546874"/>
    <lineage>
        <taxon>Bacteria</taxon>
        <taxon>Bacillati</taxon>
        <taxon>Actinomycetota</taxon>
        <taxon>Actinomycetes</taxon>
        <taxon>Propionibacteriales</taxon>
        <taxon>Propionibacteriaceae</taxon>
        <taxon>Microlunatus</taxon>
    </lineage>
</organism>
<evidence type="ECO:0000313" key="3">
    <source>
        <dbReference type="EMBL" id="SDU90395.1"/>
    </source>
</evidence>
<dbReference type="InterPro" id="IPR003615">
    <property type="entry name" value="HNH_nuc"/>
</dbReference>
<dbReference type="GO" id="GO:0003676">
    <property type="term" value="F:nucleic acid binding"/>
    <property type="evidence" value="ECO:0007669"/>
    <property type="project" value="InterPro"/>
</dbReference>
<evidence type="ECO:0000256" key="1">
    <source>
        <dbReference type="ARBA" id="ARBA00023450"/>
    </source>
</evidence>
<keyword evidence="4" id="KW-1185">Reference proteome</keyword>
<dbReference type="Pfam" id="PF01844">
    <property type="entry name" value="HNH"/>
    <property type="match status" value="1"/>
</dbReference>
<dbReference type="OrthoDB" id="5170592at2"/>
<accession>A0A1H2MBI6</accession>
<dbReference type="EMBL" id="LT629799">
    <property type="protein sequence ID" value="SDU90395.1"/>
    <property type="molecule type" value="Genomic_DNA"/>
</dbReference>
<dbReference type="STRING" id="546874.SAMN04488544_1730"/>
<dbReference type="Gene3D" id="1.10.30.50">
    <property type="match status" value="1"/>
</dbReference>
<proteinExistence type="inferred from homology"/>
<reference evidence="4" key="1">
    <citation type="submission" date="2016-10" db="EMBL/GenBank/DDBJ databases">
        <authorList>
            <person name="Varghese N."/>
            <person name="Submissions S."/>
        </authorList>
    </citation>
    <scope>NUCLEOTIDE SEQUENCE [LARGE SCALE GENOMIC DNA]</scope>
    <source>
        <strain evidence="4">DSM 21743</strain>
    </source>
</reference>
<evidence type="ECO:0000313" key="4">
    <source>
        <dbReference type="Proteomes" id="UP000198825"/>
    </source>
</evidence>
<gene>
    <name evidence="3" type="ORF">SAMN04488544_1730</name>
</gene>
<keyword evidence="3" id="KW-0540">Nuclease</keyword>
<dbReference type="InterPro" id="IPR003870">
    <property type="entry name" value="DUF222"/>
</dbReference>
<evidence type="ECO:0000259" key="2">
    <source>
        <dbReference type="SMART" id="SM00507"/>
    </source>
</evidence>